<dbReference type="EMBL" id="BK032824">
    <property type="protein sequence ID" value="DAF62567.1"/>
    <property type="molecule type" value="Genomic_DNA"/>
</dbReference>
<accession>A0A8S5THU4</accession>
<name>A0A8S5THU4_9CAUD</name>
<protein>
    <submittedName>
        <fullName evidence="1">DnaK suppressor protein</fullName>
    </submittedName>
</protein>
<evidence type="ECO:0000313" key="1">
    <source>
        <dbReference type="EMBL" id="DAF62567.1"/>
    </source>
</evidence>
<organism evidence="1">
    <name type="scientific">Siphoviridae sp. ct6Ob18</name>
    <dbReference type="NCBI Taxonomy" id="2827783"/>
    <lineage>
        <taxon>Viruses</taxon>
        <taxon>Duplodnaviria</taxon>
        <taxon>Heunggongvirae</taxon>
        <taxon>Uroviricota</taxon>
        <taxon>Caudoviricetes</taxon>
    </lineage>
</organism>
<sequence length="95" mass="10871">MPLLRINSIMAKKVDNEKGFLVIEISAAELSAKAGGYGICDYCNTPAEKGYYIAVLNQWYCPKCYDEFCKRAKYYQEDTGTEKRNYELYSKLLGV</sequence>
<proteinExistence type="predicted"/>
<reference evidence="1" key="1">
    <citation type="journal article" date="2021" name="Proc. Natl. Acad. Sci. U.S.A.">
        <title>A Catalog of Tens of Thousands of Viruses from Human Metagenomes Reveals Hidden Associations with Chronic Diseases.</title>
        <authorList>
            <person name="Tisza M.J."/>
            <person name="Buck C.B."/>
        </authorList>
    </citation>
    <scope>NUCLEOTIDE SEQUENCE</scope>
    <source>
        <strain evidence="1">Ct6Ob18</strain>
    </source>
</reference>